<evidence type="ECO:0000256" key="8">
    <source>
        <dbReference type="ARBA" id="ARBA00023052"/>
    </source>
</evidence>
<keyword evidence="7 10" id="KW-0784">Thiamine biosynthesis</keyword>
<feature type="binding site" evidence="10">
    <location>
        <position position="375"/>
    </location>
    <ligand>
        <name>thiamine diphosphate</name>
        <dbReference type="ChEBI" id="CHEBI:58937"/>
    </ligand>
</feature>
<dbReference type="CDD" id="cd02007">
    <property type="entry name" value="TPP_DXS"/>
    <property type="match status" value="1"/>
</dbReference>
<accession>A0A9D1I752</accession>
<feature type="binding site" evidence="10">
    <location>
        <position position="160"/>
    </location>
    <ligand>
        <name>Mg(2+)</name>
        <dbReference type="ChEBI" id="CHEBI:18420"/>
    </ligand>
</feature>
<dbReference type="Pfam" id="PF02780">
    <property type="entry name" value="Transketolase_C"/>
    <property type="match status" value="1"/>
</dbReference>
<dbReference type="InterPro" id="IPR009014">
    <property type="entry name" value="Transketo_C/PFOR_II"/>
</dbReference>
<dbReference type="PANTHER" id="PTHR43322">
    <property type="entry name" value="1-D-DEOXYXYLULOSE 5-PHOSPHATE SYNTHASE-RELATED"/>
    <property type="match status" value="1"/>
</dbReference>
<dbReference type="EMBL" id="DVMM01000101">
    <property type="protein sequence ID" value="HIU29641.1"/>
    <property type="molecule type" value="Genomic_DNA"/>
</dbReference>
<protein>
    <recommendedName>
        <fullName evidence="10">1-deoxy-D-xylulose-5-phosphate synthase</fullName>
        <ecNumber evidence="10">2.2.1.7</ecNumber>
    </recommendedName>
    <alternativeName>
        <fullName evidence="10">1-deoxyxylulose-5-phosphate synthase</fullName>
        <shortName evidence="10">DXP synthase</shortName>
        <shortName evidence="10">DXPS</shortName>
    </alternativeName>
</protein>
<comment type="caution">
    <text evidence="12">The sequence shown here is derived from an EMBL/GenBank/DDBJ whole genome shotgun (WGS) entry which is preliminary data.</text>
</comment>
<dbReference type="InterPro" id="IPR049557">
    <property type="entry name" value="Transketolase_CS"/>
</dbReference>
<dbReference type="CDD" id="cd07033">
    <property type="entry name" value="TPP_PYR_DXS_TK_like"/>
    <property type="match status" value="1"/>
</dbReference>
<dbReference type="PANTHER" id="PTHR43322:SF5">
    <property type="entry name" value="1-DEOXY-D-XYLULOSE-5-PHOSPHATE SYNTHASE, CHLOROPLASTIC"/>
    <property type="match status" value="1"/>
</dbReference>
<keyword evidence="6 10" id="KW-0460">Magnesium</keyword>
<feature type="domain" description="Transketolase-like pyrimidine-binding" evidence="11">
    <location>
        <begin position="324"/>
        <end position="490"/>
    </location>
</feature>
<evidence type="ECO:0000256" key="6">
    <source>
        <dbReference type="ARBA" id="ARBA00022842"/>
    </source>
</evidence>
<keyword evidence="9 10" id="KW-0414">Isoprene biosynthesis</keyword>
<evidence type="ECO:0000256" key="10">
    <source>
        <dbReference type="HAMAP-Rule" id="MF_00315"/>
    </source>
</evidence>
<keyword evidence="8 10" id="KW-0786">Thiamine pyrophosphate</keyword>
<dbReference type="GO" id="GO:0019288">
    <property type="term" value="P:isopentenyl diphosphate biosynthetic process, methylerythritol 4-phosphate pathway"/>
    <property type="evidence" value="ECO:0007669"/>
    <property type="project" value="TreeGrafter"/>
</dbReference>
<dbReference type="HAMAP" id="MF_00315">
    <property type="entry name" value="DXP_synth"/>
    <property type="match status" value="1"/>
</dbReference>
<dbReference type="GO" id="GO:0005829">
    <property type="term" value="C:cytosol"/>
    <property type="evidence" value="ECO:0007669"/>
    <property type="project" value="TreeGrafter"/>
</dbReference>
<dbReference type="Proteomes" id="UP000824089">
    <property type="component" value="Unassembled WGS sequence"/>
</dbReference>
<evidence type="ECO:0000256" key="5">
    <source>
        <dbReference type="ARBA" id="ARBA00022723"/>
    </source>
</evidence>
<dbReference type="PROSITE" id="PS00801">
    <property type="entry name" value="TRANSKETOLASE_1"/>
    <property type="match status" value="1"/>
</dbReference>
<comment type="pathway">
    <text evidence="1 10">Metabolic intermediate biosynthesis; 1-deoxy-D-xylulose 5-phosphate biosynthesis; 1-deoxy-D-xylulose 5-phosphate from D-glyceraldehyde 3-phosphate and pyruvate: step 1/1.</text>
</comment>
<gene>
    <name evidence="10" type="primary">dxs</name>
    <name evidence="12" type="ORF">IAD50_05025</name>
</gene>
<dbReference type="Gene3D" id="3.40.50.970">
    <property type="match status" value="2"/>
</dbReference>
<dbReference type="Pfam" id="PF02779">
    <property type="entry name" value="Transket_pyr"/>
    <property type="match status" value="1"/>
</dbReference>
<feature type="binding site" evidence="10">
    <location>
        <position position="189"/>
    </location>
    <ligand>
        <name>Mg(2+)</name>
        <dbReference type="ChEBI" id="CHEBI:18420"/>
    </ligand>
</feature>
<sequence>MRLFERACIFSFGANVLMLERIHSPEDLKKLTQKEKKLLAEEIRSRLVSVILKNGGHLASNLGVTELTIALYSVLDPFRDKVIWDVGHQSYVHKILTGRNAEFDTLRELDGISGFPKREESEADCFDTGHSSTSVSAAVGMARARDIKGEKYRVAAVIGDGAFTNGMVYEALNDAGRMFSSVVFILNDNGMSISRNVGGISKYLGKIRTGKSYIRIKKNVKRIIGKIPLIGNFLVRKIQLLKAAFRLLAIPGEWFEALGVKYIGPVDGHNIPEIEKALNKAFYMNCPVLLHVITQKGHGYANAEANPSFYHGVSARSDQAGKGQSYSAVMAEELSLLAEQDPDIVAVTAAMPSGTGLETFGKRYPGRFFDVGIAEEHAVTMAAGMAAAGIKPYVAIYSTFMQRAYDQLLHDCALQKLRVVIVLDRAGISGRDGRTHHGVYDIAYLNSIPNLSVCAPCCAEELREMLRISAGSFPAGPFVIRYPAQDRFSGDLQAVLRNPVIYGKGAVLFETQENTAQANVLIVSLGQITDQCIRAAQLVRKQCNVTIFHARFLKPLDEAGILKCIADRKPDAIYSAEDGVTDAGFGSRIAMLLESQGIALHFEAIGVPAEPLDHGSVAELYQKAGMDPEGIAARILRGTELLRKEQRV</sequence>
<dbReference type="Gene3D" id="3.40.50.920">
    <property type="match status" value="1"/>
</dbReference>
<dbReference type="SUPFAM" id="SSF52518">
    <property type="entry name" value="Thiamin diphosphate-binding fold (THDP-binding)"/>
    <property type="match status" value="1"/>
</dbReference>
<dbReference type="SMART" id="SM00861">
    <property type="entry name" value="Transket_pyr"/>
    <property type="match status" value="1"/>
</dbReference>
<dbReference type="NCBIfam" id="TIGR00204">
    <property type="entry name" value="dxs"/>
    <property type="match status" value="1"/>
</dbReference>
<dbReference type="GO" id="GO:0000287">
    <property type="term" value="F:magnesium ion binding"/>
    <property type="evidence" value="ECO:0007669"/>
    <property type="project" value="UniProtKB-UniRule"/>
</dbReference>
<dbReference type="InterPro" id="IPR029061">
    <property type="entry name" value="THDP-binding"/>
</dbReference>
<feature type="binding site" evidence="10">
    <location>
        <position position="189"/>
    </location>
    <ligand>
        <name>thiamine diphosphate</name>
        <dbReference type="ChEBI" id="CHEBI:58937"/>
    </ligand>
</feature>
<dbReference type="SUPFAM" id="SSF52922">
    <property type="entry name" value="TK C-terminal domain-like"/>
    <property type="match status" value="1"/>
</dbReference>
<comment type="cofactor">
    <cofactor evidence="10">
        <name>thiamine diphosphate</name>
        <dbReference type="ChEBI" id="CHEBI:58937"/>
    </cofactor>
    <text evidence="10">Binds 1 thiamine pyrophosphate per subunit.</text>
</comment>
<keyword evidence="4 10" id="KW-0808">Transferase</keyword>
<dbReference type="InterPro" id="IPR005475">
    <property type="entry name" value="Transketolase-like_Pyr-bd"/>
</dbReference>
<comment type="function">
    <text evidence="10">Catalyzes the acyloin condensation reaction between C atoms 2 and 3 of pyruvate and glyceraldehyde 3-phosphate to yield 1-deoxy-D-xylulose-5-phosphate (DXP).</text>
</comment>
<comment type="subunit">
    <text evidence="3 10">Homodimer.</text>
</comment>
<evidence type="ECO:0000259" key="11">
    <source>
        <dbReference type="SMART" id="SM00861"/>
    </source>
</evidence>
<reference evidence="12" key="1">
    <citation type="submission" date="2020-10" db="EMBL/GenBank/DDBJ databases">
        <authorList>
            <person name="Gilroy R."/>
        </authorList>
    </citation>
    <scope>NUCLEOTIDE SEQUENCE</scope>
    <source>
        <strain evidence="12">CHK195-4489</strain>
    </source>
</reference>
<evidence type="ECO:0000256" key="4">
    <source>
        <dbReference type="ARBA" id="ARBA00022679"/>
    </source>
</evidence>
<evidence type="ECO:0000256" key="2">
    <source>
        <dbReference type="ARBA" id="ARBA00011081"/>
    </source>
</evidence>
<comment type="catalytic activity">
    <reaction evidence="10">
        <text>D-glyceraldehyde 3-phosphate + pyruvate + H(+) = 1-deoxy-D-xylulose 5-phosphate + CO2</text>
        <dbReference type="Rhea" id="RHEA:12605"/>
        <dbReference type="ChEBI" id="CHEBI:15361"/>
        <dbReference type="ChEBI" id="CHEBI:15378"/>
        <dbReference type="ChEBI" id="CHEBI:16526"/>
        <dbReference type="ChEBI" id="CHEBI:57792"/>
        <dbReference type="ChEBI" id="CHEBI:59776"/>
        <dbReference type="EC" id="2.2.1.7"/>
    </reaction>
</comment>
<keyword evidence="5 10" id="KW-0479">Metal-binding</keyword>
<feature type="binding site" evidence="10">
    <location>
        <position position="88"/>
    </location>
    <ligand>
        <name>thiamine diphosphate</name>
        <dbReference type="ChEBI" id="CHEBI:58937"/>
    </ligand>
</feature>
<dbReference type="GO" id="GO:0009228">
    <property type="term" value="P:thiamine biosynthetic process"/>
    <property type="evidence" value="ECO:0007669"/>
    <property type="project" value="UniProtKB-UniRule"/>
</dbReference>
<comment type="cofactor">
    <cofactor evidence="10">
        <name>Mg(2+)</name>
        <dbReference type="ChEBI" id="CHEBI:18420"/>
    </cofactor>
    <text evidence="10">Binds 1 Mg(2+) ion per subunit.</text>
</comment>
<dbReference type="AlphaFoldDB" id="A0A9D1I752"/>
<dbReference type="InterPro" id="IPR033248">
    <property type="entry name" value="Transketolase_C"/>
</dbReference>
<evidence type="ECO:0000256" key="7">
    <source>
        <dbReference type="ARBA" id="ARBA00022977"/>
    </source>
</evidence>
<feature type="binding site" evidence="10">
    <location>
        <position position="300"/>
    </location>
    <ligand>
        <name>thiamine diphosphate</name>
        <dbReference type="ChEBI" id="CHEBI:58937"/>
    </ligand>
</feature>
<dbReference type="GO" id="GO:0016114">
    <property type="term" value="P:terpenoid biosynthetic process"/>
    <property type="evidence" value="ECO:0007669"/>
    <property type="project" value="UniProtKB-UniRule"/>
</dbReference>
<feature type="binding site" evidence="10">
    <location>
        <begin position="129"/>
        <end position="131"/>
    </location>
    <ligand>
        <name>thiamine diphosphate</name>
        <dbReference type="ChEBI" id="CHEBI:58937"/>
    </ligand>
</feature>
<dbReference type="Pfam" id="PF13292">
    <property type="entry name" value="DXP_synthase_N"/>
    <property type="match status" value="1"/>
</dbReference>
<comment type="similarity">
    <text evidence="2 10">Belongs to the transketolase family. DXPS subfamily.</text>
</comment>
<feature type="binding site" evidence="10">
    <location>
        <begin position="161"/>
        <end position="162"/>
    </location>
    <ligand>
        <name>thiamine diphosphate</name>
        <dbReference type="ChEBI" id="CHEBI:58937"/>
    </ligand>
</feature>
<name>A0A9D1I752_9CLOT</name>
<dbReference type="NCBIfam" id="NF003933">
    <property type="entry name" value="PRK05444.2-2"/>
    <property type="match status" value="1"/>
</dbReference>
<organism evidence="12 13">
    <name type="scientific">Candidatus Egerieisoma faecipullorum</name>
    <dbReference type="NCBI Taxonomy" id="2840963"/>
    <lineage>
        <taxon>Bacteria</taxon>
        <taxon>Bacillati</taxon>
        <taxon>Bacillota</taxon>
        <taxon>Clostridia</taxon>
        <taxon>Eubacteriales</taxon>
        <taxon>Clostridiaceae</taxon>
        <taxon>Clostridiaceae incertae sedis</taxon>
        <taxon>Candidatus Egerieisoma</taxon>
    </lineage>
</organism>
<proteinExistence type="inferred from homology"/>
<evidence type="ECO:0000256" key="1">
    <source>
        <dbReference type="ARBA" id="ARBA00004980"/>
    </source>
</evidence>
<evidence type="ECO:0000256" key="9">
    <source>
        <dbReference type="ARBA" id="ARBA00023229"/>
    </source>
</evidence>
<evidence type="ECO:0000256" key="3">
    <source>
        <dbReference type="ARBA" id="ARBA00011738"/>
    </source>
</evidence>
<dbReference type="GO" id="GO:0030976">
    <property type="term" value="F:thiamine pyrophosphate binding"/>
    <property type="evidence" value="ECO:0007669"/>
    <property type="project" value="UniProtKB-UniRule"/>
</dbReference>
<evidence type="ECO:0000313" key="12">
    <source>
        <dbReference type="EMBL" id="HIU29641.1"/>
    </source>
</evidence>
<evidence type="ECO:0000313" key="13">
    <source>
        <dbReference type="Proteomes" id="UP000824089"/>
    </source>
</evidence>
<dbReference type="EC" id="2.2.1.7" evidence="10"/>
<dbReference type="InterPro" id="IPR005477">
    <property type="entry name" value="Dxylulose-5-P_synthase"/>
</dbReference>
<reference evidence="12" key="2">
    <citation type="journal article" date="2021" name="PeerJ">
        <title>Extensive microbial diversity within the chicken gut microbiome revealed by metagenomics and culture.</title>
        <authorList>
            <person name="Gilroy R."/>
            <person name="Ravi A."/>
            <person name="Getino M."/>
            <person name="Pursley I."/>
            <person name="Horton D.L."/>
            <person name="Alikhan N.F."/>
            <person name="Baker D."/>
            <person name="Gharbi K."/>
            <person name="Hall N."/>
            <person name="Watson M."/>
            <person name="Adriaenssens E.M."/>
            <person name="Foster-Nyarko E."/>
            <person name="Jarju S."/>
            <person name="Secka A."/>
            <person name="Antonio M."/>
            <person name="Oren A."/>
            <person name="Chaudhuri R.R."/>
            <person name="La Ragione R."/>
            <person name="Hildebrand F."/>
            <person name="Pallen M.J."/>
        </authorList>
    </citation>
    <scope>NUCLEOTIDE SEQUENCE</scope>
    <source>
        <strain evidence="12">CHK195-4489</strain>
    </source>
</reference>
<dbReference type="GO" id="GO:0008661">
    <property type="term" value="F:1-deoxy-D-xylulose-5-phosphate synthase activity"/>
    <property type="evidence" value="ECO:0007669"/>
    <property type="project" value="UniProtKB-UniRule"/>
</dbReference>